<sequence length="164" mass="17699">MPDLTVHIWFDFVCPWCHLGKRRWEAALTALAAELGLAYRLDQARPVNSFDAHRLLHAAAGRGLGDQVRERLLLAYTGEGADLADHTALAALAQEAGFPAGAARELLRGDAYGDAVRADEDEAHRRGVRGVPSFAIADRPVVAGAQSPDLLLEELRLAWRGVAG</sequence>
<name>A0ABW7ZCP0_9ACTN</name>
<keyword evidence="3" id="KW-1185">Reference proteome</keyword>
<comment type="caution">
    <text evidence="2">The sequence shown here is derived from an EMBL/GenBank/DDBJ whole genome shotgun (WGS) entry which is preliminary data.</text>
</comment>
<dbReference type="Proteomes" id="UP001612741">
    <property type="component" value="Unassembled WGS sequence"/>
</dbReference>
<dbReference type="PANTHER" id="PTHR13887">
    <property type="entry name" value="GLUTATHIONE S-TRANSFERASE KAPPA"/>
    <property type="match status" value="1"/>
</dbReference>
<dbReference type="InterPro" id="IPR036249">
    <property type="entry name" value="Thioredoxin-like_sf"/>
</dbReference>
<evidence type="ECO:0000259" key="1">
    <source>
        <dbReference type="Pfam" id="PF01323"/>
    </source>
</evidence>
<dbReference type="InterPro" id="IPR001853">
    <property type="entry name" value="DSBA-like_thioredoxin_dom"/>
</dbReference>
<evidence type="ECO:0000313" key="2">
    <source>
        <dbReference type="EMBL" id="MFI6505914.1"/>
    </source>
</evidence>
<dbReference type="RefSeq" id="WP_397092363.1">
    <property type="nucleotide sequence ID" value="NZ_JBITGY010000027.1"/>
</dbReference>
<feature type="domain" description="DSBA-like thioredoxin" evidence="1">
    <location>
        <begin position="26"/>
        <end position="155"/>
    </location>
</feature>
<evidence type="ECO:0000313" key="3">
    <source>
        <dbReference type="Proteomes" id="UP001612741"/>
    </source>
</evidence>
<dbReference type="EMBL" id="JBITGY010000027">
    <property type="protein sequence ID" value="MFI6505914.1"/>
    <property type="molecule type" value="Genomic_DNA"/>
</dbReference>
<proteinExistence type="predicted"/>
<reference evidence="2 3" key="1">
    <citation type="submission" date="2024-10" db="EMBL/GenBank/DDBJ databases">
        <title>The Natural Products Discovery Center: Release of the First 8490 Sequenced Strains for Exploring Actinobacteria Biosynthetic Diversity.</title>
        <authorList>
            <person name="Kalkreuter E."/>
            <person name="Kautsar S.A."/>
            <person name="Yang D."/>
            <person name="Bader C.D."/>
            <person name="Teijaro C.N."/>
            <person name="Fluegel L."/>
            <person name="Davis C.M."/>
            <person name="Simpson J.R."/>
            <person name="Lauterbach L."/>
            <person name="Steele A.D."/>
            <person name="Gui C."/>
            <person name="Meng S."/>
            <person name="Li G."/>
            <person name="Viehrig K."/>
            <person name="Ye F."/>
            <person name="Su P."/>
            <person name="Kiefer A.F."/>
            <person name="Nichols A."/>
            <person name="Cepeda A.J."/>
            <person name="Yan W."/>
            <person name="Fan B."/>
            <person name="Jiang Y."/>
            <person name="Adhikari A."/>
            <person name="Zheng C.-J."/>
            <person name="Schuster L."/>
            <person name="Cowan T.M."/>
            <person name="Smanski M.J."/>
            <person name="Chevrette M.G."/>
            <person name="De Carvalho L.P.S."/>
            <person name="Shen B."/>
        </authorList>
    </citation>
    <scope>NUCLEOTIDE SEQUENCE [LARGE SCALE GENOMIC DNA]</scope>
    <source>
        <strain evidence="2 3">NPDC050545</strain>
    </source>
</reference>
<dbReference type="Pfam" id="PF01323">
    <property type="entry name" value="DSBA"/>
    <property type="match status" value="1"/>
</dbReference>
<accession>A0ABW7ZCP0</accession>
<dbReference type="Gene3D" id="3.40.30.10">
    <property type="entry name" value="Glutaredoxin"/>
    <property type="match status" value="2"/>
</dbReference>
<organism evidence="2 3">
    <name type="scientific">Nonomuraea typhae</name>
    <dbReference type="NCBI Taxonomy" id="2603600"/>
    <lineage>
        <taxon>Bacteria</taxon>
        <taxon>Bacillati</taxon>
        <taxon>Actinomycetota</taxon>
        <taxon>Actinomycetes</taxon>
        <taxon>Streptosporangiales</taxon>
        <taxon>Streptosporangiaceae</taxon>
        <taxon>Nonomuraea</taxon>
    </lineage>
</organism>
<dbReference type="PANTHER" id="PTHR13887:SF41">
    <property type="entry name" value="THIOREDOXIN SUPERFAMILY PROTEIN"/>
    <property type="match status" value="1"/>
</dbReference>
<dbReference type="SUPFAM" id="SSF52833">
    <property type="entry name" value="Thioredoxin-like"/>
    <property type="match status" value="1"/>
</dbReference>
<protein>
    <submittedName>
        <fullName evidence="2">DsbA family protein</fullName>
    </submittedName>
</protein>
<gene>
    <name evidence="2" type="ORF">ACIBG2_51665</name>
</gene>